<keyword evidence="1" id="KW-1133">Transmembrane helix</keyword>
<dbReference type="RefSeq" id="WP_039084277.1">
    <property type="nucleotide sequence ID" value="NZ_JASSKF010000014.1"/>
</dbReference>
<feature type="transmembrane region" description="Helical" evidence="1">
    <location>
        <begin position="7"/>
        <end position="28"/>
    </location>
</feature>
<reference evidence="2 3" key="1">
    <citation type="submission" date="2014-08" db="EMBL/GenBank/DDBJ databases">
        <title>Chaperone-usher fimbriae in a diverse selection of Gallibacterium genomes.</title>
        <authorList>
            <person name="Kudirkiene E."/>
            <person name="Bager R.J."/>
            <person name="Johnson T.J."/>
            <person name="Bojesen A.M."/>
        </authorList>
    </citation>
    <scope>NUCLEOTIDE SEQUENCE [LARGE SCALE GENOMIC DNA]</scope>
    <source>
        <strain evidence="2 3">20558/3kl.</strain>
    </source>
</reference>
<proteinExistence type="predicted"/>
<dbReference type="InterPro" id="IPR012902">
    <property type="entry name" value="N_methyl_site"/>
</dbReference>
<dbReference type="InterPro" id="IPR045584">
    <property type="entry name" value="Pilin-like"/>
</dbReference>
<accession>A0A0A2XJ95</accession>
<sequence length="177" mass="20798">MSKYQPGFTLIELLVVIFILSLSLLWVAPDWRNIQQQFLLYVEQNRLQHYLALVQQRINHSLESWQLIANRSVNNWCLIAQPKSAARCNCLYLQGCEKHQERMVYMPHSPQSITFIAKDYYPKALTTFKPERNTMKNKCFLLQAGQQRAFFKYSGLGEVRINENISESACLKYEDEN</sequence>
<gene>
    <name evidence="2" type="ORF">JP32_08330</name>
</gene>
<keyword evidence="1" id="KW-0472">Membrane</keyword>
<dbReference type="NCBIfam" id="TIGR02532">
    <property type="entry name" value="IV_pilin_GFxxxE"/>
    <property type="match status" value="1"/>
</dbReference>
<comment type="caution">
    <text evidence="2">The sequence shown here is derived from an EMBL/GenBank/DDBJ whole genome shotgun (WGS) entry which is preliminary data.</text>
</comment>
<dbReference type="SUPFAM" id="SSF54523">
    <property type="entry name" value="Pili subunits"/>
    <property type="match status" value="1"/>
</dbReference>
<dbReference type="EMBL" id="JPXS01000042">
    <property type="protein sequence ID" value="KGQ30685.1"/>
    <property type="molecule type" value="Genomic_DNA"/>
</dbReference>
<dbReference type="Proteomes" id="UP000030526">
    <property type="component" value="Unassembled WGS sequence"/>
</dbReference>
<name>A0A0A2XJ95_9PAST</name>
<evidence type="ECO:0000256" key="1">
    <source>
        <dbReference type="SAM" id="Phobius"/>
    </source>
</evidence>
<keyword evidence="1" id="KW-0812">Transmembrane</keyword>
<evidence type="ECO:0000313" key="2">
    <source>
        <dbReference type="EMBL" id="KGQ30685.1"/>
    </source>
</evidence>
<dbReference type="AlphaFoldDB" id="A0A0A2XJ95"/>
<dbReference type="Pfam" id="PF07963">
    <property type="entry name" value="N_methyl"/>
    <property type="match status" value="1"/>
</dbReference>
<organism evidence="2 3">
    <name type="scientific">Gallibacterium anatis</name>
    <dbReference type="NCBI Taxonomy" id="750"/>
    <lineage>
        <taxon>Bacteria</taxon>
        <taxon>Pseudomonadati</taxon>
        <taxon>Pseudomonadota</taxon>
        <taxon>Gammaproteobacteria</taxon>
        <taxon>Pasteurellales</taxon>
        <taxon>Pasteurellaceae</taxon>
        <taxon>Gallibacterium</taxon>
    </lineage>
</organism>
<protein>
    <submittedName>
        <fullName evidence="2">N-terminal cleavage protein</fullName>
    </submittedName>
</protein>
<evidence type="ECO:0000313" key="3">
    <source>
        <dbReference type="Proteomes" id="UP000030526"/>
    </source>
</evidence>